<evidence type="ECO:0000256" key="1">
    <source>
        <dbReference type="ARBA" id="ARBA00007257"/>
    </source>
</evidence>
<feature type="active site" description="Acyl-thioester intermediate" evidence="5">
    <location>
        <position position="4057"/>
    </location>
</feature>
<feature type="compositionally biased region" description="Polar residues" evidence="6">
    <location>
        <begin position="765"/>
        <end position="780"/>
    </location>
</feature>
<dbReference type="CDD" id="cd05826">
    <property type="entry name" value="Sortase_B"/>
    <property type="match status" value="1"/>
</dbReference>
<dbReference type="GO" id="GO:0016787">
    <property type="term" value="F:hydrolase activity"/>
    <property type="evidence" value="ECO:0007669"/>
    <property type="project" value="UniProtKB-KW"/>
</dbReference>
<dbReference type="Proteomes" id="UP000708338">
    <property type="component" value="Unassembled WGS sequence"/>
</dbReference>
<sequence>MRSPKRFKRPTALILAVLLLIVFMDHSSFAENTVNLIRRKNIFQGHTIYLFGQKHNEMGFYQILGTDPPNPTFCLQPGKRMPNGSAAPYEKYIVSKGETIPGVGPADKFLPVTCAYNWIFYCTDRTNIPYAVVQTYIWGCMAGYSDDWDTQEQAMQQLVPILGSGVMRYYEDMKQFVISEEERYSSSAVLPSWNGTQQKMILNNGGYFLTLDISAYPVIREASWVFPDSNWSYSLDGDGRSITFNYNGAAEPKGVIRSSELPGTDVQYHAEIFSPPGFQYQVGRFEDEHIPAVIQFEIVSLESGASESGQLELYRHKETFQSDYNISLEKYCAETNQPLEGTTFNVWEDFDFSQVNEDEYKEGEPEGITGEVYLNCMSPEPHTEYICSTITTDTNGQARHSDTRYYHYNKTYCMGHPAPDWIQCDHEGEGGEGEAEEAEECSCDEENERLRRQWMAEQELCIATCDFHVQNDDEDDHGQDTTAMENMLEDRDITYENFIHLEYSYHLQEKTARTGYILHGRHNDDKEIERVILASAQAGGSARAGDHKSRSVIGTLFDPVYTVLSEINMRKGYTYPLPEGHDLELNERRSILSIKKEKEEKQIKAPVESTAEISQESLPSESERMEADDAESEGSDNHESENDSSDNKGMKEDGIKNPEDNESGSADSEIIRPDHDGTESGKDETESPETSDSEKQNSETNDPETNDPETNDSETNDPPDNGSANESQEDEPNNGRQPEAASAYLMSSITASARPHHRTILFSTHATGSNASKQNDNMTQAADKDEEADGYEVYEYTRNPIHPSFEADITFREDQKEQPGEGSGIVRFFASFFTDNEDNSITAFLPDFIDDSLDPLDPSGYGNPGEILYVFKIWNHRTEGRIHINKRDLELYRTDGEGSYGLAQGDGTLEGAVYGLFAAQDLIHPDGKSHIIYNLNDLVAVAATDKNGDASFLVFTEKPGTSLDLDGNLKSPDNATGQESLYNGSSITSSPEGFGTITYPDNAAVNGNQWIGRPLLLGNYYIRELSRSEGYELSVSGISLTESNRTQEGTTTIREAGQAWVAGGLSDYNNMDADGSWNDFIIENYKTENGFDILVSGYPLGTEFYKVDTEKQTENVKVVTGSSLQPKLDENGNPVYQKAKGGEYKTDANGNPMIKEETGGNSEEGVPFGETFCYRFRTAPYPGGGAVPEDMSKWGQTIDENYLSEQVNTMLDQMGYKTAPGTSAWADIRLAGSTNAQAAAEMLDWYTDHSFYDCGQVEYIYQKNGDYYARLLYNYSAVSDPYPAVYDSSTQKLHVRKTADLEGGPADEVEYWIEYLKGEYNLKSKTVSVREKREIGEPVAYGDDLTALIRTAYQPVYETYEKGEVLLDRVGNPIPVMDRIVTYEGREEVCEYEKLIPTRADYQTASGTYVIHEENNTDWSHTGLAVKTTYRAVTTRKTIDYEGMEMPFNQYLTDVAGAGVSVCVSVPAMDEGSYMVTQTLAYPGQNQPFQDGGTGERPVQVLERAIKQSIKITKDISQASYEGVNTYGSLHNDPATVLLGLFNHGNASQGAKVLNQFKFKAYLKSNLENIFVDERGRIISEDIGIQGYKGDVQKIYLPPKDGYGTRLLETKEDGTYHYAKFFDAMYGAGQKKGDTYPAQAVKQFAIDYYDIQGYKEEILAAEPDLNSDKAYEMALKKAEAQAADYLDIFIGLDDRLAIAWDKDPGGGADGDKTTLQCNTKNGKDDYYNHSIMLAYGTYVIAEQTPSDIGKELANRHFNKDYPKEITLPFVPYMGQDENTGETEVNYQTGDPYYRFNSMDTPEDLIRKYSIRFNEESHIIQAHGQDGDFEVFKYGLDKDIRPGHSLTEAEPHEPEYMEGKNASVKAYYPGYTSQSEDAGWLDKVAYHGYETESGQTEIRDHVSVMTGVQTAIDGKFAPMLVPWTVLAPATDRVNPDTGDVETLIPSGSGSDFNFVAFAQEDFEDTYYRTRIRIEKLDGETGENIIHDGALFKLYAAKRDVAKNGTGAVAGTGDVLFGKAVDWEGNPVKDADENHILYPRVGQSNADNDDLPIRLDREGIPQYDETQLVKQEDREGNETGIFRAYSTVREVTIDGQAQKVPVGYIVTYKPLGAGAYVLVEIQAPEGYTKSRPVAFEIYGDDVIYYSEQRNTDGTTKGWEPEPAVRYQYAVPVPGESDMFRTETVSRINVQDYPSRIEIRKVEDGDSMTGNQNGLQRTDNQGITESSGGFDGDITVNDTGDLLTYKVRGRKEKLEERGDVRDITYDPEKMDWYGNVTKALDVYSEHIVEGSEKSLKAMKGVKLLYEWDGTFTGKGIRFDIPVSGARLSLYKAAELERTGEHTYKGVTVLWEKGKVRKITDTNTGIHKEIRVTGQDSGQAALDVWDAVWVENEPVHLYFYDLDTVDTRKDPDTGELLVLDKRGNPLCYADAGTGMAYVYDDYGRILAYTVDSQGDKELIRSIQVLDDGTGQTIYENKTDKDDENALPIYYVDGAVVTKDESWVTDDSTDPHGVPEGQGAVHSITRLPFGAYILQEETVPYSQGYIQARHMGIILRDTEEVQTYFMQNEFTKTAFAKIDVRTQKEIQGASMTLYQAKLDSSGNPVKGEDGIYKKGSVYAAWISGYQYGNDGNIKPDPQGQPIPSVQPHWIDHIPTGSYVLEETICPYEQGYVRSASVNIDIEETGNVQSFEMEDDFTSIEIRKYDTENSDVIYEDSEAWLTLYHAKLDEHGQPSVLDGILQYDEDGRIFTFRAATYKDGQEVAATGRVVSDAGGSHPIMKYDYEFRHIPGTFQGRCYYTEHGTTRLEYLPPGAYVLTESATPKGYATSDPVLMTVEEKGHLEEIQYGEMGDIPLTLEVSKVHITGGKEVNGASLAIYQADGEGNPAGSPLVIHQPAEDGGYEDVTVEWISGLDGRYGVEDQECGTIPDGFKPGDLKPHLIKYIPEGNYILREVTTPYGFLQSVDIPFSIVDTKVLQKVEMTDEIPDGILKITKSDTDDPGQKLEGAQFQLVNKTLNQICEKITTDSMGTAQFAPQPIGTMDPNGNFQSYTYVCEEIKAAEGHMMTLKPYEFQFEYKNELTDLIIAEYNPTNDSNRVITEKLLGDTGELLAGVTLRIEQWADENREETGNTESFTWIPVDEWITGKQGHCTKNLSAGKYRLIEIKAADGFKLRAKPIEFTVTDGLEEVPRLIMRNYSTIVEVQKTKAGTDTLLAGARLQLIQTENDRMIREWTSEEESGQIFYGLDPGIYRIHEVQAPSGYKKAQDQEITVEDSHQSVQVFRFENRAASSSGGGEKPGLVTEYILFKKVNALGAALKGAEFTFYDQRGNVIGTSVSDDTGRVRIKKPKDGTYTFKETKAPAGYALNQDIYSFTVSGPDIIRGIYEIINQEMKVVITKLDGTTGQPLSGARLCMKRAHVPMESVYEGETGEDGTLLFRPDLPGTYTIQEITPPQEYAVDDTVYEFTVEENGDIRGNTTVYNWKKELPQKRIGRITAVYKVDQRFGKGTFHFGTGFKHKIQTGDDLPVLAVSITAVLCMAGFIFSIRRDGIRKWTIKKKAAVVILFLITIAAVFPSMVMAAPKNDNGGIGHDGKETIYVSGEIIYDGMEGKDPVPQAAWIWAYDAQTGIGKKVLLPLAECHFSNERWVEDLYLDVTVTDYGADGYLMGDVLMGDVLLDDGFLGAGPESDDPPGNEYGNLLAEYEKILLSQAGLPEESYKIDRIRWKGEPYEKNGVMYRDLTVRGRKLVADCNASYSGEVNRSVFLDHNDIRHQENHEGRTGVLWAGGDSEASGSGKIKECSALLALVVLAASAAAFKMKTGAGRISGAVPALFLAGFIISGGWLAKTMAVYANGRDYYESVRRIAYKNEKGCEAMPKEMQRVTQEKVREEIQGEAQEAVPDIDEPALLRINPDYRFWLSIPGTAIGYPVVQHENNQYYLTHQFNREEHIAGSIFADSTTVPLTANHTILYGHNMKDGSMFAGLKQYRDKSFFQQNPFIRIFYNGRWRECPVFSCQIRSENDAGAYRTNLLKEEWTEYLEEMRQASIYDTGVIPGGEDRVITLSTCVNGNQRLILQAVFQVDESRSPDHLKT</sequence>
<evidence type="ECO:0000256" key="7">
    <source>
        <dbReference type="SAM" id="Phobius"/>
    </source>
</evidence>
<feature type="transmembrane region" description="Helical" evidence="7">
    <location>
        <begin position="3552"/>
        <end position="3573"/>
    </location>
</feature>
<dbReference type="SUPFAM" id="SSF49478">
    <property type="entry name" value="Cna protein B-type domain"/>
    <property type="match status" value="1"/>
</dbReference>
<organism evidence="10 11">
    <name type="scientific">Enterocloster citroniae</name>
    <dbReference type="NCBI Taxonomy" id="358743"/>
    <lineage>
        <taxon>Bacteria</taxon>
        <taxon>Bacillati</taxon>
        <taxon>Bacillota</taxon>
        <taxon>Clostridia</taxon>
        <taxon>Lachnospirales</taxon>
        <taxon>Lachnospiraceae</taxon>
        <taxon>Enterocloster</taxon>
    </lineage>
</organism>
<name>A0AA41FLS5_9FIRM</name>
<feature type="domain" description="SpaA-like prealbumin fold" evidence="9">
    <location>
        <begin position="3386"/>
        <end position="3466"/>
    </location>
</feature>
<dbReference type="SUPFAM" id="SSF63817">
    <property type="entry name" value="Sortase"/>
    <property type="match status" value="1"/>
</dbReference>
<feature type="compositionally biased region" description="Polar residues" evidence="6">
    <location>
        <begin position="611"/>
        <end position="620"/>
    </location>
</feature>
<evidence type="ECO:0000256" key="6">
    <source>
        <dbReference type="SAM" id="MobiDB-lite"/>
    </source>
</evidence>
<keyword evidence="7" id="KW-0472">Membrane</keyword>
<keyword evidence="7" id="KW-0812">Transmembrane</keyword>
<feature type="region of interest" description="Disordered" evidence="6">
    <location>
        <begin position="965"/>
        <end position="987"/>
    </location>
</feature>
<feature type="transmembrane region" description="Helical" evidence="7">
    <location>
        <begin position="3518"/>
        <end position="3540"/>
    </location>
</feature>
<gene>
    <name evidence="10" type="ORF">GPL26_29470</name>
</gene>
<dbReference type="EMBL" id="WQPS01000156">
    <property type="protein sequence ID" value="MBT9813705.1"/>
    <property type="molecule type" value="Genomic_DNA"/>
</dbReference>
<dbReference type="InterPro" id="IPR005754">
    <property type="entry name" value="Sortase"/>
</dbReference>
<feature type="region of interest" description="Disordered" evidence="6">
    <location>
        <begin position="2200"/>
        <end position="2229"/>
    </location>
</feature>
<dbReference type="InterPro" id="IPR013783">
    <property type="entry name" value="Ig-like_fold"/>
</dbReference>
<feature type="region of interest" description="Disordered" evidence="6">
    <location>
        <begin position="765"/>
        <end position="785"/>
    </location>
</feature>
<comment type="caution">
    <text evidence="10">The sequence shown here is derived from an EMBL/GenBank/DDBJ whole genome shotgun (WGS) entry which is preliminary data.</text>
</comment>
<evidence type="ECO:0000259" key="9">
    <source>
        <dbReference type="Pfam" id="PF17802"/>
    </source>
</evidence>
<feature type="compositionally biased region" description="Basic and acidic residues" evidence="6">
    <location>
        <begin position="635"/>
        <end position="659"/>
    </location>
</feature>
<proteinExistence type="inferred from homology"/>
<evidence type="ECO:0000256" key="3">
    <source>
        <dbReference type="ARBA" id="ARBA00022729"/>
    </source>
</evidence>
<keyword evidence="2" id="KW-0964">Secreted</keyword>
<feature type="domain" description="SpaA-like prealbumin fold" evidence="9">
    <location>
        <begin position="3298"/>
        <end position="3369"/>
    </location>
</feature>
<keyword evidence="4" id="KW-0378">Hydrolase</keyword>
<keyword evidence="3 8" id="KW-0732">Signal</keyword>
<feature type="compositionally biased region" description="Acidic residues" evidence="6">
    <location>
        <begin position="701"/>
        <end position="717"/>
    </location>
</feature>
<comment type="similarity">
    <text evidence="1">Belongs to the serine-aspartate repeat-containing protein (SDr) family.</text>
</comment>
<feature type="domain" description="SpaA-like prealbumin fold" evidence="9">
    <location>
        <begin position="3194"/>
        <end position="3272"/>
    </location>
</feature>
<dbReference type="PANTHER" id="PTHR36108">
    <property type="entry name" value="COLOSSIN-B-RELATED"/>
    <property type="match status" value="1"/>
</dbReference>
<evidence type="ECO:0000256" key="5">
    <source>
        <dbReference type="PIRSR" id="PIRSR605754-1"/>
    </source>
</evidence>
<feature type="compositionally biased region" description="Basic and acidic residues" evidence="6">
    <location>
        <begin position="669"/>
        <end position="685"/>
    </location>
</feature>
<dbReference type="InterPro" id="IPR041033">
    <property type="entry name" value="SpaA_PFL_dom_1"/>
</dbReference>
<evidence type="ECO:0000313" key="10">
    <source>
        <dbReference type="EMBL" id="MBT9813705.1"/>
    </source>
</evidence>
<evidence type="ECO:0000256" key="2">
    <source>
        <dbReference type="ARBA" id="ARBA00022525"/>
    </source>
</evidence>
<reference evidence="10" key="1">
    <citation type="journal article" date="2021" name="Gut Microbes">
        <title>A synthetic consortium of 100 gut commensals modulates the composition and function in a colon model of the microbiome of elderly subjects.</title>
        <authorList>
            <person name="Perez M."/>
            <person name="Ntemiri A."/>
            <person name="Tan H."/>
            <person name="Harris H.M.B."/>
            <person name="Roager H.M."/>
            <person name="Ribiere C."/>
            <person name="O'Toole P.W."/>
        </authorList>
    </citation>
    <scope>NUCLEOTIDE SEQUENCE</scope>
    <source>
        <strain evidence="10">MCC335</strain>
    </source>
</reference>
<accession>A0AA41FLS5</accession>
<feature type="domain" description="SpaA-like prealbumin fold" evidence="9">
    <location>
        <begin position="2984"/>
        <end position="3072"/>
    </location>
</feature>
<dbReference type="Pfam" id="PF04203">
    <property type="entry name" value="Sortase"/>
    <property type="match status" value="1"/>
</dbReference>
<feature type="domain" description="SpaA-like prealbumin fold" evidence="9">
    <location>
        <begin position="3094"/>
        <end position="3178"/>
    </location>
</feature>
<dbReference type="RefSeq" id="WP_117450256.1">
    <property type="nucleotide sequence ID" value="NZ_CABJDD010000001.1"/>
</dbReference>
<dbReference type="Gene3D" id="2.60.40.10">
    <property type="entry name" value="Immunoglobulins"/>
    <property type="match status" value="9"/>
</dbReference>
<feature type="compositionally biased region" description="Polar residues" evidence="6">
    <location>
        <begin position="2205"/>
        <end position="2224"/>
    </location>
</feature>
<feature type="active site" description="Proton donor/acceptor" evidence="5">
    <location>
        <position position="3964"/>
    </location>
</feature>
<dbReference type="PANTHER" id="PTHR36108:SF13">
    <property type="entry name" value="COLOSSIN-B-RELATED"/>
    <property type="match status" value="1"/>
</dbReference>
<feature type="region of interest" description="Disordered" evidence="6">
    <location>
        <begin position="597"/>
        <end position="738"/>
    </location>
</feature>
<feature type="chain" id="PRO_5041206874" evidence="8">
    <location>
        <begin position="31"/>
        <end position="4083"/>
    </location>
</feature>
<dbReference type="InterPro" id="IPR023365">
    <property type="entry name" value="Sortase_dom-sf"/>
</dbReference>
<evidence type="ECO:0000256" key="8">
    <source>
        <dbReference type="SAM" id="SignalP"/>
    </source>
</evidence>
<evidence type="ECO:0000256" key="4">
    <source>
        <dbReference type="ARBA" id="ARBA00022801"/>
    </source>
</evidence>
<evidence type="ECO:0000313" key="11">
    <source>
        <dbReference type="Proteomes" id="UP000708338"/>
    </source>
</evidence>
<keyword evidence="7" id="KW-1133">Transmembrane helix</keyword>
<dbReference type="Gene3D" id="2.40.260.10">
    <property type="entry name" value="Sortase"/>
    <property type="match status" value="1"/>
</dbReference>
<protein>
    <submittedName>
        <fullName evidence="10">Sortase</fullName>
    </submittedName>
</protein>
<dbReference type="InterPro" id="IPR009835">
    <property type="entry name" value="SrtB"/>
</dbReference>
<feature type="compositionally biased region" description="Polar residues" evidence="6">
    <location>
        <begin position="971"/>
        <end position="987"/>
    </location>
</feature>
<feature type="signal peptide" evidence="8">
    <location>
        <begin position="1"/>
        <end position="30"/>
    </location>
</feature>
<dbReference type="Pfam" id="PF17802">
    <property type="entry name" value="SpaA"/>
    <property type="match status" value="5"/>
</dbReference>